<proteinExistence type="predicted"/>
<name>A0A2H1VIR3_SPOFR</name>
<evidence type="ECO:0000313" key="1">
    <source>
        <dbReference type="EMBL" id="SOQ40691.1"/>
    </source>
</evidence>
<accession>A0A2H1VIR3</accession>
<reference evidence="1" key="1">
    <citation type="submission" date="2016-07" db="EMBL/GenBank/DDBJ databases">
        <authorList>
            <person name="Bretaudeau A."/>
        </authorList>
    </citation>
    <scope>NUCLEOTIDE SEQUENCE</scope>
    <source>
        <strain evidence="1">Rice</strain>
        <tissue evidence="1">Whole body</tissue>
    </source>
</reference>
<sequence length="65" mass="7161">MSIESNKNVCGLLEKHGNSHEQLFTFACQSLTANRKLLRANPPLTSVTGDHHGVQCVNRNAGWTK</sequence>
<protein>
    <submittedName>
        <fullName evidence="1">SFRICE_037995</fullName>
    </submittedName>
</protein>
<gene>
    <name evidence="1" type="ORF">SFRICE_037995</name>
</gene>
<dbReference type="EMBL" id="ODYU01002778">
    <property type="protein sequence ID" value="SOQ40691.1"/>
    <property type="molecule type" value="Genomic_DNA"/>
</dbReference>
<dbReference type="AlphaFoldDB" id="A0A2H1VIR3"/>
<organism evidence="1">
    <name type="scientific">Spodoptera frugiperda</name>
    <name type="common">Fall armyworm</name>
    <dbReference type="NCBI Taxonomy" id="7108"/>
    <lineage>
        <taxon>Eukaryota</taxon>
        <taxon>Metazoa</taxon>
        <taxon>Ecdysozoa</taxon>
        <taxon>Arthropoda</taxon>
        <taxon>Hexapoda</taxon>
        <taxon>Insecta</taxon>
        <taxon>Pterygota</taxon>
        <taxon>Neoptera</taxon>
        <taxon>Endopterygota</taxon>
        <taxon>Lepidoptera</taxon>
        <taxon>Glossata</taxon>
        <taxon>Ditrysia</taxon>
        <taxon>Noctuoidea</taxon>
        <taxon>Noctuidae</taxon>
        <taxon>Amphipyrinae</taxon>
        <taxon>Spodoptera</taxon>
    </lineage>
</organism>